<keyword evidence="3" id="KW-1185">Reference proteome</keyword>
<name>A0A9P6MAK6_9FUNG</name>
<dbReference type="InterPro" id="IPR016181">
    <property type="entry name" value="Acyl_CoA_acyltransferase"/>
</dbReference>
<dbReference type="EMBL" id="JAAAHW010003317">
    <property type="protein sequence ID" value="KAF9985186.1"/>
    <property type="molecule type" value="Genomic_DNA"/>
</dbReference>
<dbReference type="Proteomes" id="UP000749646">
    <property type="component" value="Unassembled WGS sequence"/>
</dbReference>
<dbReference type="GO" id="GO:0016747">
    <property type="term" value="F:acyltransferase activity, transferring groups other than amino-acyl groups"/>
    <property type="evidence" value="ECO:0007669"/>
    <property type="project" value="InterPro"/>
</dbReference>
<evidence type="ECO:0000259" key="1">
    <source>
        <dbReference type="Pfam" id="PF13302"/>
    </source>
</evidence>
<dbReference type="Pfam" id="PF13302">
    <property type="entry name" value="Acetyltransf_3"/>
    <property type="match status" value="1"/>
</dbReference>
<reference evidence="2" key="1">
    <citation type="journal article" date="2020" name="Fungal Divers.">
        <title>Resolving the Mortierellaceae phylogeny through synthesis of multi-gene phylogenetics and phylogenomics.</title>
        <authorList>
            <person name="Vandepol N."/>
            <person name="Liber J."/>
            <person name="Desiro A."/>
            <person name="Na H."/>
            <person name="Kennedy M."/>
            <person name="Barry K."/>
            <person name="Grigoriev I.V."/>
            <person name="Miller A.N."/>
            <person name="O'Donnell K."/>
            <person name="Stajich J.E."/>
            <person name="Bonito G."/>
        </authorList>
    </citation>
    <scope>NUCLEOTIDE SEQUENCE</scope>
    <source>
        <strain evidence="2">MES-2147</strain>
    </source>
</reference>
<dbReference type="SUPFAM" id="SSF55729">
    <property type="entry name" value="Acyl-CoA N-acyltransferases (Nat)"/>
    <property type="match status" value="1"/>
</dbReference>
<feature type="domain" description="N-acetyltransferase" evidence="1">
    <location>
        <begin position="7"/>
        <end position="148"/>
    </location>
</feature>
<dbReference type="Gene3D" id="3.40.630.30">
    <property type="match status" value="1"/>
</dbReference>
<dbReference type="PANTHER" id="PTHR43792:SF16">
    <property type="entry name" value="N-ACETYLTRANSFERASE DOMAIN-CONTAINING PROTEIN"/>
    <property type="match status" value="1"/>
</dbReference>
<accession>A0A9P6MAK6</accession>
<organism evidence="2 3">
    <name type="scientific">Modicella reniformis</name>
    <dbReference type="NCBI Taxonomy" id="1440133"/>
    <lineage>
        <taxon>Eukaryota</taxon>
        <taxon>Fungi</taxon>
        <taxon>Fungi incertae sedis</taxon>
        <taxon>Mucoromycota</taxon>
        <taxon>Mortierellomycotina</taxon>
        <taxon>Mortierellomycetes</taxon>
        <taxon>Mortierellales</taxon>
        <taxon>Mortierellaceae</taxon>
        <taxon>Modicella</taxon>
    </lineage>
</organism>
<protein>
    <recommendedName>
        <fullName evidence="1">N-acetyltransferase domain-containing protein</fullName>
    </recommendedName>
</protein>
<dbReference type="PANTHER" id="PTHR43792">
    <property type="entry name" value="GNAT FAMILY, PUTATIVE (AFU_ORTHOLOGUE AFUA_3G00765)-RELATED-RELATED"/>
    <property type="match status" value="1"/>
</dbReference>
<dbReference type="InterPro" id="IPR000182">
    <property type="entry name" value="GNAT_dom"/>
</dbReference>
<comment type="caution">
    <text evidence="2">The sequence shown here is derived from an EMBL/GenBank/DDBJ whole genome shotgun (WGS) entry which is preliminary data.</text>
</comment>
<proteinExistence type="predicted"/>
<evidence type="ECO:0000313" key="3">
    <source>
        <dbReference type="Proteomes" id="UP000749646"/>
    </source>
</evidence>
<feature type="non-terminal residue" evidence="2">
    <location>
        <position position="1"/>
    </location>
</feature>
<dbReference type="InterPro" id="IPR051531">
    <property type="entry name" value="N-acetyltransferase"/>
</dbReference>
<evidence type="ECO:0000313" key="2">
    <source>
        <dbReference type="EMBL" id="KAF9985186.1"/>
    </source>
</evidence>
<sequence length="162" mass="18770">MTLETARFSLDPPSSRDDAVMRAMLSDQETMVFLRYMAREWQNGWTAEEIIARRENHCKLIAEKQASTFYIHDKSTGEFAGVMGANIINIKDRNATVGIILRKRYWSGGYGTEALYELMRGLFEDLKLHKLLYETTENNMGMRKFLEQTCGVPLAYVRRDEI</sequence>
<dbReference type="OrthoDB" id="64477at2759"/>
<dbReference type="AlphaFoldDB" id="A0A9P6MAK6"/>
<gene>
    <name evidence="2" type="ORF">BGZ65_011493</name>
</gene>